<evidence type="ECO:0000313" key="1">
    <source>
        <dbReference type="EMBL" id="RPD56404.1"/>
    </source>
</evidence>
<name>A0A5C2RZK3_9APHY</name>
<dbReference type="AlphaFoldDB" id="A0A5C2RZK3"/>
<dbReference type="EMBL" id="ML122288">
    <property type="protein sequence ID" value="RPD56404.1"/>
    <property type="molecule type" value="Genomic_DNA"/>
</dbReference>
<protein>
    <submittedName>
        <fullName evidence="1">Uncharacterized protein</fullName>
    </submittedName>
</protein>
<organism evidence="1 2">
    <name type="scientific">Lentinus tigrinus ALCF2SS1-6</name>
    <dbReference type="NCBI Taxonomy" id="1328759"/>
    <lineage>
        <taxon>Eukaryota</taxon>
        <taxon>Fungi</taxon>
        <taxon>Dikarya</taxon>
        <taxon>Basidiomycota</taxon>
        <taxon>Agaricomycotina</taxon>
        <taxon>Agaricomycetes</taxon>
        <taxon>Polyporales</taxon>
        <taxon>Polyporaceae</taxon>
        <taxon>Lentinus</taxon>
    </lineage>
</organism>
<dbReference type="Proteomes" id="UP000313359">
    <property type="component" value="Unassembled WGS sequence"/>
</dbReference>
<evidence type="ECO:0000313" key="2">
    <source>
        <dbReference type="Proteomes" id="UP000313359"/>
    </source>
</evidence>
<reference evidence="1" key="1">
    <citation type="journal article" date="2018" name="Genome Biol. Evol.">
        <title>Genomics and development of Lentinus tigrinus, a white-rot wood-decaying mushroom with dimorphic fruiting bodies.</title>
        <authorList>
            <person name="Wu B."/>
            <person name="Xu Z."/>
            <person name="Knudson A."/>
            <person name="Carlson A."/>
            <person name="Chen N."/>
            <person name="Kovaka S."/>
            <person name="LaButti K."/>
            <person name="Lipzen A."/>
            <person name="Pennachio C."/>
            <person name="Riley R."/>
            <person name="Schakwitz W."/>
            <person name="Umezawa K."/>
            <person name="Ohm R.A."/>
            <person name="Grigoriev I.V."/>
            <person name="Nagy L.G."/>
            <person name="Gibbons J."/>
            <person name="Hibbett D."/>
        </authorList>
    </citation>
    <scope>NUCLEOTIDE SEQUENCE [LARGE SCALE GENOMIC DNA]</scope>
    <source>
        <strain evidence="1">ALCF2SS1-6</strain>
    </source>
</reference>
<gene>
    <name evidence="1" type="ORF">L227DRAFT_258254</name>
</gene>
<keyword evidence="2" id="KW-1185">Reference proteome</keyword>
<accession>A0A5C2RZK3</accession>
<proteinExistence type="predicted"/>
<sequence length="162" mass="16827">MPCVGAAPAHSVVVRADSRVQRPGLEAGARSRDTLRAVSGLWSGHPGDGARHRKHQTRVVHCGPRSTALGTTQTQVDLASRSSSQTLVSAFLMLGGGGPEATLHMTATTASCCPVPSACDDCLDPGTCEVQGGAGFCGICTPKLAPSLERTVPRLRLILRMD</sequence>